<evidence type="ECO:0000313" key="2">
    <source>
        <dbReference type="EMBL" id="SNX72390.1"/>
    </source>
</evidence>
<keyword evidence="3" id="KW-1185">Reference proteome</keyword>
<keyword evidence="1" id="KW-0812">Transmembrane</keyword>
<sequence>MSKLKRNVWIISFIVTAGGFFLLYKFTIHPSTVSGNGNPALIILWLFWPAFICFYYLTGQTTRVIFTKYRNINLIFSVLLICTGASLLLLIPITSFAGQLIETLGGPSTEPDSRIYRFPLWNQYTNSLFFNIYTFLLSIFVTAIIATSTLLIKRGN</sequence>
<proteinExistence type="predicted"/>
<name>A0A285CXX8_9BACI</name>
<keyword evidence="1" id="KW-0472">Membrane</keyword>
<dbReference type="RefSeq" id="WP_097159218.1">
    <property type="nucleotide sequence ID" value="NZ_JBEPMQ010000005.1"/>
</dbReference>
<dbReference type="EMBL" id="OAOP01000006">
    <property type="protein sequence ID" value="SNX72390.1"/>
    <property type="molecule type" value="Genomic_DNA"/>
</dbReference>
<gene>
    <name evidence="2" type="ORF">SAMN05877753_10649</name>
</gene>
<evidence type="ECO:0000256" key="1">
    <source>
        <dbReference type="SAM" id="Phobius"/>
    </source>
</evidence>
<accession>A0A285CXX8</accession>
<feature type="transmembrane region" description="Helical" evidence="1">
    <location>
        <begin position="71"/>
        <end position="93"/>
    </location>
</feature>
<dbReference type="AlphaFoldDB" id="A0A285CXX8"/>
<keyword evidence="1" id="KW-1133">Transmembrane helix</keyword>
<feature type="transmembrane region" description="Helical" evidence="1">
    <location>
        <begin position="128"/>
        <end position="152"/>
    </location>
</feature>
<feature type="transmembrane region" description="Helical" evidence="1">
    <location>
        <begin position="7"/>
        <end position="28"/>
    </location>
</feature>
<feature type="transmembrane region" description="Helical" evidence="1">
    <location>
        <begin position="40"/>
        <end position="59"/>
    </location>
</feature>
<dbReference type="OrthoDB" id="2617300at2"/>
<protein>
    <submittedName>
        <fullName evidence="2">Uncharacterized protein</fullName>
    </submittedName>
</protein>
<evidence type="ECO:0000313" key="3">
    <source>
        <dbReference type="Proteomes" id="UP000219546"/>
    </source>
</evidence>
<dbReference type="Proteomes" id="UP000219546">
    <property type="component" value="Unassembled WGS sequence"/>
</dbReference>
<organism evidence="2 3">
    <name type="scientific">Bacillus oleivorans</name>
    <dbReference type="NCBI Taxonomy" id="1448271"/>
    <lineage>
        <taxon>Bacteria</taxon>
        <taxon>Bacillati</taxon>
        <taxon>Bacillota</taxon>
        <taxon>Bacilli</taxon>
        <taxon>Bacillales</taxon>
        <taxon>Bacillaceae</taxon>
        <taxon>Bacillus</taxon>
    </lineage>
</organism>
<reference evidence="2 3" key="1">
    <citation type="submission" date="2017-08" db="EMBL/GenBank/DDBJ databases">
        <authorList>
            <person name="de Groot N.N."/>
        </authorList>
    </citation>
    <scope>NUCLEOTIDE SEQUENCE [LARGE SCALE GENOMIC DNA]</scope>
    <source>
        <strain evidence="2 3">JC228</strain>
    </source>
</reference>